<dbReference type="GO" id="GO:0000166">
    <property type="term" value="F:nucleotide binding"/>
    <property type="evidence" value="ECO:0007669"/>
    <property type="project" value="UniProtKB-KW"/>
</dbReference>
<keyword evidence="1 4" id="KW-0808">Transferase</keyword>
<keyword evidence="4" id="KW-0547">Nucleotide-binding</keyword>
<evidence type="ECO:0000256" key="4">
    <source>
        <dbReference type="RuleBase" id="RU363062"/>
    </source>
</evidence>
<comment type="catalytic activity">
    <reaction evidence="4">
        <text>RNA(n) + a ribonucleoside 5'-triphosphate = RNA(n+1) + diphosphate</text>
        <dbReference type="Rhea" id="RHEA:21248"/>
        <dbReference type="Rhea" id="RHEA-COMP:14527"/>
        <dbReference type="Rhea" id="RHEA-COMP:17342"/>
        <dbReference type="ChEBI" id="CHEBI:33019"/>
        <dbReference type="ChEBI" id="CHEBI:61557"/>
        <dbReference type="ChEBI" id="CHEBI:140395"/>
        <dbReference type="EC" id="2.7.7.48"/>
    </reaction>
</comment>
<evidence type="ECO:0000313" key="6">
    <source>
        <dbReference type="EMBL" id="QWY79456.1"/>
    </source>
</evidence>
<feature type="domain" description="RdRp catalytic" evidence="5">
    <location>
        <begin position="302"/>
        <end position="413"/>
    </location>
</feature>
<evidence type="ECO:0000259" key="5">
    <source>
        <dbReference type="PROSITE" id="PS50507"/>
    </source>
</evidence>
<dbReference type="EC" id="2.7.7.48" evidence="4"/>
<reference evidence="6" key="1">
    <citation type="journal article" date="2021" name="Allergy">
        <title>RNA viruses in the house dust mite Dermatophagoides pteronyssinus, detection in environmental samples and in commercial allergen extracts used for in vivo diagnosis.</title>
        <authorList>
            <person name="Vidal-Quist J.C."/>
            <person name="Vidal C."/>
            <person name="Escolar F."/>
            <person name="Lambrecht B.N."/>
            <person name="Rombauts S."/>
            <person name="Hernandez-Crespo P."/>
        </authorList>
    </citation>
    <scope>NUCLEOTIDE SEQUENCE</scope>
</reference>
<dbReference type="GO" id="GO:0003723">
    <property type="term" value="F:RNA binding"/>
    <property type="evidence" value="ECO:0007669"/>
    <property type="project" value="InterPro"/>
</dbReference>
<accession>A0A8F3E5L7</accession>
<dbReference type="InterPro" id="IPR002166">
    <property type="entry name" value="RNA_pol_HCV"/>
</dbReference>
<evidence type="ECO:0000256" key="2">
    <source>
        <dbReference type="ARBA" id="ARBA00022695"/>
    </source>
</evidence>
<evidence type="ECO:0000256" key="1">
    <source>
        <dbReference type="ARBA" id="ARBA00022679"/>
    </source>
</evidence>
<dbReference type="Pfam" id="PF00998">
    <property type="entry name" value="RdRP_3"/>
    <property type="match status" value="1"/>
</dbReference>
<protein>
    <recommendedName>
        <fullName evidence="4">RNA-directed RNA polymerase</fullName>
        <ecNumber evidence="4">2.7.7.48</ecNumber>
    </recommendedName>
</protein>
<dbReference type="PROSITE" id="PS50507">
    <property type="entry name" value="RDRP_SSRNA_POS"/>
    <property type="match status" value="1"/>
</dbReference>
<sequence length="600" mass="67997">MPSVTRHLNMIPAQTTANMVTSLETRVLNPVEVTHPYLHNLELTHSITFFHPRNWSLDRLAKYLHPESKVKVNVIPVSPMTWLPEELVSLPSTLTMLAKASSLTGMVSCTPSALMKQCRKYYRTPLKSIARNSLDSLNKLCPNCMNVNLSSLTGLHYNCCGTMRFITPNHLSPLFVWAVTFAVTHLPKECDLVPLPFDTWVMRYPLKRRMQLKRAYDSLDSLFITRKDAVVKNFLKIETSTKPGDPRNISPRTDRFLVFLGPYVSALEHYIQSYLPPCGHYLVKGLNISQRDSRMNNLMDYDCFIETDYARFDRRVSKQILQLVEFVCLTHNFNNSDYFNVLSIAWKTFGLSALGTTYTVEGTRCSGDAWTSIGNGLINKFLTWICLRDIPHVSYHEGDDGVIGIHKRNLDEALERLRFLDVLGFKAKIDVHHTVNTVSFCGRKLYSDGCYIRSYCDLQRSLAKFNTTVSEGDPEALLLAKAMSYNSTDKHTPIIGELTWSIISILKPFVSKRRLKRAQAHISTERYNVSFENIGPPDVPHAARASACLTAGLSPSVQYAFESYYRSWTNLGFIPAVVDKLPADWDISGDTHVCLNDAVV</sequence>
<dbReference type="EMBL" id="MW355887">
    <property type="protein sequence ID" value="QWY79456.1"/>
    <property type="molecule type" value="Genomic_RNA"/>
</dbReference>
<keyword evidence="2 4" id="KW-0548">Nucleotidyltransferase</keyword>
<gene>
    <name evidence="6" type="ORF">DerpV5_gp3</name>
</gene>
<evidence type="ECO:0000256" key="3">
    <source>
        <dbReference type="ARBA" id="ARBA00022953"/>
    </source>
</evidence>
<organism evidence="6">
    <name type="scientific">Dermatophagoides pteronyssinus virus 5</name>
    <dbReference type="NCBI Taxonomy" id="2851132"/>
    <lineage>
        <taxon>Viruses</taxon>
        <taxon>Riboviria</taxon>
    </lineage>
</organism>
<dbReference type="InterPro" id="IPR007094">
    <property type="entry name" value="RNA-dir_pol_PSvirus"/>
</dbReference>
<name>A0A8F3E5L7_9VIRU</name>
<dbReference type="InterPro" id="IPR043502">
    <property type="entry name" value="DNA/RNA_pol_sf"/>
</dbReference>
<keyword evidence="3 4" id="KW-0693">Viral RNA replication</keyword>
<keyword evidence="4" id="KW-0696">RNA-directed RNA polymerase</keyword>
<dbReference type="GO" id="GO:0039694">
    <property type="term" value="P:viral RNA genome replication"/>
    <property type="evidence" value="ECO:0007669"/>
    <property type="project" value="InterPro"/>
</dbReference>
<dbReference type="SUPFAM" id="SSF56672">
    <property type="entry name" value="DNA/RNA polymerases"/>
    <property type="match status" value="1"/>
</dbReference>
<dbReference type="GO" id="GO:0003968">
    <property type="term" value="F:RNA-directed RNA polymerase activity"/>
    <property type="evidence" value="ECO:0007669"/>
    <property type="project" value="UniProtKB-KW"/>
</dbReference>
<proteinExistence type="predicted"/>